<organism evidence="1 2">
    <name type="scientific">Cellulomonas wangleii</name>
    <dbReference type="NCBI Taxonomy" id="2816956"/>
    <lineage>
        <taxon>Bacteria</taxon>
        <taxon>Bacillati</taxon>
        <taxon>Actinomycetota</taxon>
        <taxon>Actinomycetes</taxon>
        <taxon>Micrococcales</taxon>
        <taxon>Cellulomonadaceae</taxon>
        <taxon>Cellulomonas</taxon>
    </lineage>
</organism>
<gene>
    <name evidence="1" type="ORF">KG103_11945</name>
</gene>
<dbReference type="Proteomes" id="UP000677804">
    <property type="component" value="Chromosome"/>
</dbReference>
<evidence type="ECO:0000313" key="1">
    <source>
        <dbReference type="EMBL" id="QVI61208.1"/>
    </source>
</evidence>
<name>A0ABX8D154_9CELL</name>
<evidence type="ECO:0008006" key="3">
    <source>
        <dbReference type="Google" id="ProtNLM"/>
    </source>
</evidence>
<proteinExistence type="predicted"/>
<dbReference type="EMBL" id="CP074405">
    <property type="protein sequence ID" value="QVI61208.1"/>
    <property type="molecule type" value="Genomic_DNA"/>
</dbReference>
<protein>
    <recommendedName>
        <fullName evidence="3">Hemagglutinin</fullName>
    </recommendedName>
</protein>
<evidence type="ECO:0000313" key="2">
    <source>
        <dbReference type="Proteomes" id="UP000677804"/>
    </source>
</evidence>
<reference evidence="1 2" key="1">
    <citation type="submission" date="2021-05" db="EMBL/GenBank/DDBJ databases">
        <title>Novel species in genus Cellulomonas.</title>
        <authorList>
            <person name="Zhang G."/>
        </authorList>
    </citation>
    <scope>NUCLEOTIDE SEQUENCE [LARGE SCALE GENOMIC DNA]</scope>
    <source>
        <strain evidence="2">zg-ZUI222</strain>
    </source>
</reference>
<accession>A0ABX8D154</accession>
<sequence length="785" mass="80968">MSRPVLRALLAVALGALVAVVGVGGVVVGPAAPAAAADLSRFDPGYIISDEVFWAAGSMSQADVQRFLDQKGADCVPAAGSTCLRSYTESTSSRAATARCAAYSGAAGESAAAIITKVAAACGINPQVLLVTLQKEQGLVTARAGRPPATYQKAMGYGCPDTAACDTQYYGFFNQVYSAASQFRNYAANPTRYAHRAGLVNNVRYHPNAACGTSPVLIRNQATAGLYNYTPYQPNAAALAAGYGTGDACSSYGNRNFYSYFVDWFGSPTGEAPFGFLDSVTVDGQDVTATGWALDPDTRDPVQVHMYVGPASQAFVADLPRPDVDAVFGKGERHGYSTTMRAQPGPQRVCVWAIDSDGISSNTQLGCRDVVVPSPLTGMFDDLSADAESLTARGWVFDPDATGTAVPLTVTVDGVATEARADVHRPDVDAVFGTGAHHGFSVRVPAAVGTHRVCVTAHKSAPGRDADLGCRTVTVTNNLPTGFLDSVTASASDVTVKGWAIDPDTSAPIDVHVYVGSAGHAVRADAPRPDLAGFGKGPDHGFSVTLPAAAGRQEVCVYAINATPGPNRSLGCRTVTVVNRDPVGFIDFVTPGPGSVTVRGWAIDPDTSASIPVHVYAGGTGAALTADRDRPDLVAPFGLGAAHGFVGSLAVPPGRHDVCLYAINSTPGNNPLLGCRTVTVLADSRPPVGFVDALTTAAGSVTATGWALDHDTVGPVTVHLTVDGAVTAVQADRERPDLAGFGVGTRHGYQVTAPATPGRHEVCVSVLDSHGGPPTSLTCRAVDTP</sequence>
<dbReference type="RefSeq" id="WP_207340943.1">
    <property type="nucleotide sequence ID" value="NZ_CP074405.1"/>
</dbReference>
<keyword evidence="2" id="KW-1185">Reference proteome</keyword>